<feature type="domain" description="HTH tetR-type" evidence="8">
    <location>
        <begin position="3"/>
        <end position="63"/>
    </location>
</feature>
<evidence type="ECO:0000256" key="1">
    <source>
        <dbReference type="ARBA" id="ARBA00002856"/>
    </source>
</evidence>
<dbReference type="PRINTS" id="PR00455">
    <property type="entry name" value="HTHTETR"/>
</dbReference>
<reference evidence="9 10" key="1">
    <citation type="submission" date="2019-09" db="EMBL/GenBank/DDBJ databases">
        <authorList>
            <person name="Depoorter E."/>
        </authorList>
    </citation>
    <scope>NUCLEOTIDE SEQUENCE [LARGE SCALE GENOMIC DNA]</scope>
    <source>
        <strain evidence="9">LMG 24066</strain>
    </source>
</reference>
<evidence type="ECO:0000256" key="4">
    <source>
        <dbReference type="ARBA" id="ARBA00023125"/>
    </source>
</evidence>
<accession>A0A9Q9SR01</accession>
<keyword evidence="2" id="KW-0678">Repressor</keyword>
<dbReference type="InterPro" id="IPR009057">
    <property type="entry name" value="Homeodomain-like_sf"/>
</dbReference>
<dbReference type="Gene3D" id="1.10.357.10">
    <property type="entry name" value="Tetracycline Repressor, domain 2"/>
    <property type="match status" value="1"/>
</dbReference>
<dbReference type="InterPro" id="IPR004111">
    <property type="entry name" value="Repressor_TetR_C"/>
</dbReference>
<organism evidence="9 10">
    <name type="scientific">Burkholderia arboris</name>
    <dbReference type="NCBI Taxonomy" id="488730"/>
    <lineage>
        <taxon>Bacteria</taxon>
        <taxon>Pseudomonadati</taxon>
        <taxon>Pseudomonadota</taxon>
        <taxon>Betaproteobacteria</taxon>
        <taxon>Burkholderiales</taxon>
        <taxon>Burkholderiaceae</taxon>
        <taxon>Burkholderia</taxon>
        <taxon>Burkholderia cepacia complex</taxon>
    </lineage>
</organism>
<evidence type="ECO:0000256" key="7">
    <source>
        <dbReference type="SAM" id="MobiDB-lite"/>
    </source>
</evidence>
<dbReference type="Pfam" id="PF00440">
    <property type="entry name" value="TetR_N"/>
    <property type="match status" value="1"/>
</dbReference>
<evidence type="ECO:0000259" key="8">
    <source>
        <dbReference type="PROSITE" id="PS50977"/>
    </source>
</evidence>
<evidence type="ECO:0000313" key="10">
    <source>
        <dbReference type="Proteomes" id="UP000494172"/>
    </source>
</evidence>
<feature type="compositionally biased region" description="Basic and acidic residues" evidence="7">
    <location>
        <begin position="158"/>
        <end position="170"/>
    </location>
</feature>
<sequence>MAKIRRDEIVDAALALLDEQGLDALTTRRLAQRLGVESAALYWHYRDKSVLLAEMAAVALARHHTLDVPAGIAQWDAWFADNARSFRRALLAYRDGARLHAGSTPGPDAVERIRPKIAYLVRAGLTEQEAGMAMLAAGQFTIGCVLEQQAAQGGGAEEPARREAADDRPRTNGATLAPIDPGVAFEFGLGLIVDGLRRRVGRAFPCVGVRYPPVTGGKNATSLSSRTTNSPVTISRFTAARTGRSIRSASALRASRAASVLRSASTVSSRASTSTVSSSVSSCSRMLAKYLMVSFIAMS</sequence>
<dbReference type="InterPro" id="IPR050109">
    <property type="entry name" value="HTH-type_TetR-like_transc_reg"/>
</dbReference>
<evidence type="ECO:0000256" key="3">
    <source>
        <dbReference type="ARBA" id="ARBA00023015"/>
    </source>
</evidence>
<keyword evidence="4 6" id="KW-0238">DNA-binding</keyword>
<dbReference type="InterPro" id="IPR036271">
    <property type="entry name" value="Tet_transcr_reg_TetR-rel_C_sf"/>
</dbReference>
<dbReference type="GO" id="GO:0003700">
    <property type="term" value="F:DNA-binding transcription factor activity"/>
    <property type="evidence" value="ECO:0007669"/>
    <property type="project" value="TreeGrafter"/>
</dbReference>
<gene>
    <name evidence="9" type="ORF">BAR24066_07023</name>
</gene>
<comment type="function">
    <text evidence="1">TetR is the repressor of the tetracycline resistance element; its N-terminal region forms a helix-turn-helix structure and binds DNA. Binding of tetracycline to TetR reduces the repressor affinity for the tetracycline resistance gene (tetA) promoter operator sites.</text>
</comment>
<evidence type="ECO:0000256" key="5">
    <source>
        <dbReference type="ARBA" id="ARBA00023163"/>
    </source>
</evidence>
<feature type="DNA-binding region" description="H-T-H motif" evidence="6">
    <location>
        <begin position="26"/>
        <end position="45"/>
    </location>
</feature>
<evidence type="ECO:0000256" key="2">
    <source>
        <dbReference type="ARBA" id="ARBA00022491"/>
    </source>
</evidence>
<dbReference type="Pfam" id="PF02909">
    <property type="entry name" value="TetR_C_1"/>
    <property type="match status" value="1"/>
</dbReference>
<dbReference type="Proteomes" id="UP000494172">
    <property type="component" value="Unassembled WGS sequence"/>
</dbReference>
<dbReference type="GO" id="GO:0046677">
    <property type="term" value="P:response to antibiotic"/>
    <property type="evidence" value="ECO:0007669"/>
    <property type="project" value="InterPro"/>
</dbReference>
<dbReference type="PANTHER" id="PTHR30055">
    <property type="entry name" value="HTH-TYPE TRANSCRIPTIONAL REGULATOR RUTR"/>
    <property type="match status" value="1"/>
</dbReference>
<dbReference type="AlphaFoldDB" id="A0A9Q9SR01"/>
<dbReference type="SUPFAM" id="SSF46689">
    <property type="entry name" value="Homeodomain-like"/>
    <property type="match status" value="1"/>
</dbReference>
<dbReference type="PANTHER" id="PTHR30055:SF151">
    <property type="entry name" value="TRANSCRIPTIONAL REGULATORY PROTEIN"/>
    <property type="match status" value="1"/>
</dbReference>
<dbReference type="EMBL" id="CABVPX010000049">
    <property type="protein sequence ID" value="VWC41704.1"/>
    <property type="molecule type" value="Genomic_DNA"/>
</dbReference>
<name>A0A9Q9SR01_9BURK</name>
<comment type="caution">
    <text evidence="9">The sequence shown here is derived from an EMBL/GenBank/DDBJ whole genome shotgun (WGS) entry which is preliminary data.</text>
</comment>
<dbReference type="InterPro" id="IPR001647">
    <property type="entry name" value="HTH_TetR"/>
</dbReference>
<proteinExistence type="predicted"/>
<dbReference type="InterPro" id="IPR003012">
    <property type="entry name" value="Tet_transcr_reg_TetR"/>
</dbReference>
<dbReference type="Gene3D" id="1.10.10.60">
    <property type="entry name" value="Homeodomain-like"/>
    <property type="match status" value="1"/>
</dbReference>
<keyword evidence="3" id="KW-0805">Transcription regulation</keyword>
<dbReference type="GO" id="GO:0045892">
    <property type="term" value="P:negative regulation of DNA-templated transcription"/>
    <property type="evidence" value="ECO:0007669"/>
    <property type="project" value="InterPro"/>
</dbReference>
<dbReference type="PROSITE" id="PS50977">
    <property type="entry name" value="HTH_TETR_2"/>
    <property type="match status" value="1"/>
</dbReference>
<feature type="region of interest" description="Disordered" evidence="7">
    <location>
        <begin position="153"/>
        <end position="175"/>
    </location>
</feature>
<protein>
    <submittedName>
        <fullName evidence="9">TetR family transcriptional regulator</fullName>
    </submittedName>
</protein>
<evidence type="ECO:0000256" key="6">
    <source>
        <dbReference type="PROSITE-ProRule" id="PRU00335"/>
    </source>
</evidence>
<dbReference type="SUPFAM" id="SSF48498">
    <property type="entry name" value="Tetracyclin repressor-like, C-terminal domain"/>
    <property type="match status" value="1"/>
</dbReference>
<evidence type="ECO:0000313" key="9">
    <source>
        <dbReference type="EMBL" id="VWC41704.1"/>
    </source>
</evidence>
<dbReference type="PRINTS" id="PR00400">
    <property type="entry name" value="TETREPRESSOR"/>
</dbReference>
<dbReference type="GO" id="GO:0000976">
    <property type="term" value="F:transcription cis-regulatory region binding"/>
    <property type="evidence" value="ECO:0007669"/>
    <property type="project" value="TreeGrafter"/>
</dbReference>
<keyword evidence="5" id="KW-0804">Transcription</keyword>